<dbReference type="HOGENOM" id="CLU_2612404_0_0_1"/>
<gene>
    <name evidence="2" type="ORF">COCCADRAFT_46536</name>
</gene>
<feature type="non-terminal residue" evidence="2">
    <location>
        <position position="71"/>
    </location>
</feature>
<protein>
    <submittedName>
        <fullName evidence="2">Uncharacterized protein</fullName>
    </submittedName>
</protein>
<proteinExistence type="predicted"/>
<dbReference type="OrthoDB" id="3693272at2759"/>
<dbReference type="RefSeq" id="XP_007712074.1">
    <property type="nucleotide sequence ID" value="XM_007713884.1"/>
</dbReference>
<dbReference type="AlphaFoldDB" id="W6Y1J8"/>
<reference evidence="2 3" key="1">
    <citation type="journal article" date="2013" name="PLoS Genet.">
        <title>Comparative genome structure, secondary metabolite, and effector coding capacity across Cochliobolus pathogens.</title>
        <authorList>
            <person name="Condon B.J."/>
            <person name="Leng Y."/>
            <person name="Wu D."/>
            <person name="Bushley K.E."/>
            <person name="Ohm R.A."/>
            <person name="Otillar R."/>
            <person name="Martin J."/>
            <person name="Schackwitz W."/>
            <person name="Grimwood J."/>
            <person name="MohdZainudin N."/>
            <person name="Xue C."/>
            <person name="Wang R."/>
            <person name="Manning V.A."/>
            <person name="Dhillon B."/>
            <person name="Tu Z.J."/>
            <person name="Steffenson B.J."/>
            <person name="Salamov A."/>
            <person name="Sun H."/>
            <person name="Lowry S."/>
            <person name="LaButti K."/>
            <person name="Han J."/>
            <person name="Copeland A."/>
            <person name="Lindquist E."/>
            <person name="Barry K."/>
            <person name="Schmutz J."/>
            <person name="Baker S.E."/>
            <person name="Ciuffetti L.M."/>
            <person name="Grigoriev I.V."/>
            <person name="Zhong S."/>
            <person name="Turgeon B.G."/>
        </authorList>
    </citation>
    <scope>NUCLEOTIDE SEQUENCE [LARGE SCALE GENOMIC DNA]</scope>
    <source>
        <strain evidence="2 3">26-R-13</strain>
    </source>
</reference>
<keyword evidence="3" id="KW-1185">Reference proteome</keyword>
<dbReference type="EMBL" id="KI964606">
    <property type="protein sequence ID" value="EUC33632.1"/>
    <property type="molecule type" value="Genomic_DNA"/>
</dbReference>
<accession>W6Y1J8</accession>
<keyword evidence="1" id="KW-1133">Transmembrane helix</keyword>
<dbReference type="Proteomes" id="UP000053841">
    <property type="component" value="Unassembled WGS sequence"/>
</dbReference>
<keyword evidence="1" id="KW-0472">Membrane</keyword>
<organism evidence="2 3">
    <name type="scientific">Cochliobolus carbonum (strain 26-R-13)</name>
    <name type="common">Maize leaf spot fungus</name>
    <name type="synonym">Bipolaris zeicola</name>
    <dbReference type="NCBI Taxonomy" id="930089"/>
    <lineage>
        <taxon>Eukaryota</taxon>
        <taxon>Fungi</taxon>
        <taxon>Dikarya</taxon>
        <taxon>Ascomycota</taxon>
        <taxon>Pezizomycotina</taxon>
        <taxon>Dothideomycetes</taxon>
        <taxon>Pleosporomycetidae</taxon>
        <taxon>Pleosporales</taxon>
        <taxon>Pleosporineae</taxon>
        <taxon>Pleosporaceae</taxon>
        <taxon>Bipolaris</taxon>
    </lineage>
</organism>
<dbReference type="GeneID" id="19149864"/>
<evidence type="ECO:0000313" key="3">
    <source>
        <dbReference type="Proteomes" id="UP000053841"/>
    </source>
</evidence>
<feature type="transmembrane region" description="Helical" evidence="1">
    <location>
        <begin position="12"/>
        <end position="32"/>
    </location>
</feature>
<evidence type="ECO:0000313" key="2">
    <source>
        <dbReference type="EMBL" id="EUC33632.1"/>
    </source>
</evidence>
<sequence length="71" mass="7849">MSTKHDGMISAALQIIFGVAGVLSVIVALFGLHHQDSLIFVLCRRLRNDRVETTYEMDEETGSSNSIIVNK</sequence>
<name>W6Y1J8_COCC2</name>
<evidence type="ECO:0000256" key="1">
    <source>
        <dbReference type="SAM" id="Phobius"/>
    </source>
</evidence>
<keyword evidence="1" id="KW-0812">Transmembrane</keyword>
<dbReference type="KEGG" id="bze:COCCADRAFT_46536"/>